<evidence type="ECO:0000256" key="1">
    <source>
        <dbReference type="SAM" id="MobiDB-lite"/>
    </source>
</evidence>
<feature type="transmembrane region" description="Helical" evidence="2">
    <location>
        <begin position="12"/>
        <end position="35"/>
    </location>
</feature>
<comment type="caution">
    <text evidence="3">The sequence shown here is derived from an EMBL/GenBank/DDBJ whole genome shotgun (WGS) entry which is preliminary data.</text>
</comment>
<gene>
    <name evidence="3" type="ORF">BJX66DRAFT_147616</name>
</gene>
<accession>A0ABR4FI52</accession>
<keyword evidence="4" id="KW-1185">Reference proteome</keyword>
<keyword evidence="2" id="KW-0812">Transmembrane</keyword>
<feature type="region of interest" description="Disordered" evidence="1">
    <location>
        <begin position="42"/>
        <end position="61"/>
    </location>
</feature>
<dbReference type="EMBL" id="JBFTWV010000298">
    <property type="protein sequence ID" value="KAL2782917.1"/>
    <property type="molecule type" value="Genomic_DNA"/>
</dbReference>
<reference evidence="3 4" key="1">
    <citation type="submission" date="2024-07" db="EMBL/GenBank/DDBJ databases">
        <title>Section-level genome sequencing and comparative genomics of Aspergillus sections Usti and Cavernicolus.</title>
        <authorList>
            <consortium name="Lawrence Berkeley National Laboratory"/>
            <person name="Nybo J.L."/>
            <person name="Vesth T.C."/>
            <person name="Theobald S."/>
            <person name="Frisvad J.C."/>
            <person name="Larsen T.O."/>
            <person name="Kjaerboelling I."/>
            <person name="Rothschild-Mancinelli K."/>
            <person name="Lyhne E.K."/>
            <person name="Kogle M.E."/>
            <person name="Barry K."/>
            <person name="Clum A."/>
            <person name="Na H."/>
            <person name="Ledsgaard L."/>
            <person name="Lin J."/>
            <person name="Lipzen A."/>
            <person name="Kuo A."/>
            <person name="Riley R."/>
            <person name="Mondo S."/>
            <person name="Labutti K."/>
            <person name="Haridas S."/>
            <person name="Pangalinan J."/>
            <person name="Salamov A.A."/>
            <person name="Simmons B.A."/>
            <person name="Magnuson J.K."/>
            <person name="Chen J."/>
            <person name="Drula E."/>
            <person name="Henrissat B."/>
            <person name="Wiebenga A."/>
            <person name="Lubbers R.J."/>
            <person name="Gomes A.C."/>
            <person name="Makela M.R."/>
            <person name="Stajich J."/>
            <person name="Grigoriev I.V."/>
            <person name="Mortensen U.H."/>
            <person name="De Vries R.P."/>
            <person name="Baker S.E."/>
            <person name="Andersen M.R."/>
        </authorList>
    </citation>
    <scope>NUCLEOTIDE SEQUENCE [LARGE SCALE GENOMIC DNA]</scope>
    <source>
        <strain evidence="3 4">CBS 209.92</strain>
    </source>
</reference>
<evidence type="ECO:0000256" key="2">
    <source>
        <dbReference type="SAM" id="Phobius"/>
    </source>
</evidence>
<keyword evidence="2" id="KW-1133">Transmembrane helix</keyword>
<organism evidence="3 4">
    <name type="scientific">Aspergillus keveii</name>
    <dbReference type="NCBI Taxonomy" id="714993"/>
    <lineage>
        <taxon>Eukaryota</taxon>
        <taxon>Fungi</taxon>
        <taxon>Dikarya</taxon>
        <taxon>Ascomycota</taxon>
        <taxon>Pezizomycotina</taxon>
        <taxon>Eurotiomycetes</taxon>
        <taxon>Eurotiomycetidae</taxon>
        <taxon>Eurotiales</taxon>
        <taxon>Aspergillaceae</taxon>
        <taxon>Aspergillus</taxon>
        <taxon>Aspergillus subgen. Nidulantes</taxon>
    </lineage>
</organism>
<evidence type="ECO:0000313" key="3">
    <source>
        <dbReference type="EMBL" id="KAL2782917.1"/>
    </source>
</evidence>
<evidence type="ECO:0000313" key="4">
    <source>
        <dbReference type="Proteomes" id="UP001610563"/>
    </source>
</evidence>
<sequence length="99" mass="11191">MVPILSHSGLISVQFMTLALANWTIGFHLCCWNMWTGSRSSQTSMGFTRRSQRRTTSKPLVSGKNVMSQNEHVNTRALSHRRSTTRSLVFTYPASSWNA</sequence>
<dbReference type="Proteomes" id="UP001610563">
    <property type="component" value="Unassembled WGS sequence"/>
</dbReference>
<proteinExistence type="predicted"/>
<protein>
    <recommendedName>
        <fullName evidence="5">Secreted protein</fullName>
    </recommendedName>
</protein>
<evidence type="ECO:0008006" key="5">
    <source>
        <dbReference type="Google" id="ProtNLM"/>
    </source>
</evidence>
<keyword evidence="2" id="KW-0472">Membrane</keyword>
<name>A0ABR4FI52_9EURO</name>